<evidence type="ECO:0000313" key="1">
    <source>
        <dbReference type="EMBL" id="NNH68875.1"/>
    </source>
</evidence>
<evidence type="ECO:0000313" key="2">
    <source>
        <dbReference type="Proteomes" id="UP000586827"/>
    </source>
</evidence>
<accession>A0A849BXN6</accession>
<dbReference type="AlphaFoldDB" id="A0A849BXN6"/>
<gene>
    <name evidence="1" type="ORF">HLB23_03120</name>
</gene>
<name>A0A849BXN6_9NOCA</name>
<protein>
    <submittedName>
        <fullName evidence="1">Uncharacterized protein</fullName>
    </submittedName>
</protein>
<sequence length="54" mass="5833">MILVTGATGNVGADVAQALASIVRPTVEEVTGRPPRTFEQWAVAHRRLLLVRAH</sequence>
<dbReference type="EMBL" id="JABELX010000001">
    <property type="protein sequence ID" value="NNH68875.1"/>
    <property type="molecule type" value="Genomic_DNA"/>
</dbReference>
<comment type="caution">
    <text evidence="1">The sequence shown here is derived from an EMBL/GenBank/DDBJ whole genome shotgun (WGS) entry which is preliminary data.</text>
</comment>
<proteinExistence type="predicted"/>
<dbReference type="RefSeq" id="WP_157553373.1">
    <property type="nucleotide sequence ID" value="NZ_JABELX010000001.1"/>
</dbReference>
<keyword evidence="2" id="KW-1185">Reference proteome</keyword>
<dbReference type="Proteomes" id="UP000586827">
    <property type="component" value="Unassembled WGS sequence"/>
</dbReference>
<organism evidence="1 2">
    <name type="scientific">Nocardia uniformis</name>
    <dbReference type="NCBI Taxonomy" id="53432"/>
    <lineage>
        <taxon>Bacteria</taxon>
        <taxon>Bacillati</taxon>
        <taxon>Actinomycetota</taxon>
        <taxon>Actinomycetes</taxon>
        <taxon>Mycobacteriales</taxon>
        <taxon>Nocardiaceae</taxon>
        <taxon>Nocardia</taxon>
    </lineage>
</organism>
<reference evidence="1 2" key="1">
    <citation type="submission" date="2020-05" db="EMBL/GenBank/DDBJ databases">
        <title>MicrobeNet Type strains.</title>
        <authorList>
            <person name="Nicholson A.C."/>
        </authorList>
    </citation>
    <scope>NUCLEOTIDE SEQUENCE [LARGE SCALE GENOMIC DNA]</scope>
    <source>
        <strain evidence="1 2">JCM 3224</strain>
    </source>
</reference>